<dbReference type="AlphaFoldDB" id="A0A5B7FBR2"/>
<evidence type="ECO:0000313" key="1">
    <source>
        <dbReference type="EMBL" id="MPC42543.1"/>
    </source>
</evidence>
<dbReference type="EMBL" id="VSRR010005478">
    <property type="protein sequence ID" value="MPC42543.1"/>
    <property type="molecule type" value="Genomic_DNA"/>
</dbReference>
<organism evidence="1 2">
    <name type="scientific">Portunus trituberculatus</name>
    <name type="common">Swimming crab</name>
    <name type="synonym">Neptunus trituberculatus</name>
    <dbReference type="NCBI Taxonomy" id="210409"/>
    <lineage>
        <taxon>Eukaryota</taxon>
        <taxon>Metazoa</taxon>
        <taxon>Ecdysozoa</taxon>
        <taxon>Arthropoda</taxon>
        <taxon>Crustacea</taxon>
        <taxon>Multicrustacea</taxon>
        <taxon>Malacostraca</taxon>
        <taxon>Eumalacostraca</taxon>
        <taxon>Eucarida</taxon>
        <taxon>Decapoda</taxon>
        <taxon>Pleocyemata</taxon>
        <taxon>Brachyura</taxon>
        <taxon>Eubrachyura</taxon>
        <taxon>Portunoidea</taxon>
        <taxon>Portunidae</taxon>
        <taxon>Portuninae</taxon>
        <taxon>Portunus</taxon>
    </lineage>
</organism>
<sequence>MSLTLGSASLNILQESTLGRPHVEFGIRVLGMAARYSMQYQIKLLRGPELGDNKAFPDPKLSNICLRFNNIGYYFIPL</sequence>
<evidence type="ECO:0000313" key="2">
    <source>
        <dbReference type="Proteomes" id="UP000324222"/>
    </source>
</evidence>
<accession>A0A5B7FBR2</accession>
<comment type="caution">
    <text evidence="1">The sequence shown here is derived from an EMBL/GenBank/DDBJ whole genome shotgun (WGS) entry which is preliminary data.</text>
</comment>
<gene>
    <name evidence="1" type="ORF">E2C01_036167</name>
</gene>
<reference evidence="1 2" key="1">
    <citation type="submission" date="2019-05" db="EMBL/GenBank/DDBJ databases">
        <title>Another draft genome of Portunus trituberculatus and its Hox gene families provides insights of decapod evolution.</title>
        <authorList>
            <person name="Jeong J.-H."/>
            <person name="Song I."/>
            <person name="Kim S."/>
            <person name="Choi T."/>
            <person name="Kim D."/>
            <person name="Ryu S."/>
            <person name="Kim W."/>
        </authorList>
    </citation>
    <scope>NUCLEOTIDE SEQUENCE [LARGE SCALE GENOMIC DNA]</scope>
    <source>
        <tissue evidence="1">Muscle</tissue>
    </source>
</reference>
<protein>
    <submittedName>
        <fullName evidence="1">Uncharacterized protein</fullName>
    </submittedName>
</protein>
<name>A0A5B7FBR2_PORTR</name>
<keyword evidence="2" id="KW-1185">Reference proteome</keyword>
<dbReference type="Proteomes" id="UP000324222">
    <property type="component" value="Unassembled WGS sequence"/>
</dbReference>
<proteinExistence type="predicted"/>